<evidence type="ECO:0000313" key="1">
    <source>
        <dbReference type="EMBL" id="KAJ0074978.1"/>
    </source>
</evidence>
<sequence>MMNLFQTVVKMVFQNYGVDKYYDSLVGSTRYVTACAKYKKPEKNEIYVGIGINTDKIFSTILHQKDVNGLEIQTKDGQWILHKPPSHSSFIYSASYAFKAWSNGRIHPCCHRVKMSGNNTRFSLGLLMFHKVVLQVPDELIDEEHPLRYKPFNHLEYRKSVTGNAAKRTHYAIEAHFFNCKSICS</sequence>
<gene>
    <name evidence="1" type="ORF">Patl1_34353</name>
</gene>
<accession>A0ACC0ZRZ1</accession>
<evidence type="ECO:0000313" key="2">
    <source>
        <dbReference type="Proteomes" id="UP001164250"/>
    </source>
</evidence>
<comment type="caution">
    <text evidence="1">The sequence shown here is derived from an EMBL/GenBank/DDBJ whole genome shotgun (WGS) entry which is preliminary data.</text>
</comment>
<dbReference type="Proteomes" id="UP001164250">
    <property type="component" value="Chromosome 15"/>
</dbReference>
<reference evidence="2" key="1">
    <citation type="journal article" date="2023" name="G3 (Bethesda)">
        <title>Genome assembly and association tests identify interacting loci associated with vigor, precocity, and sex in interspecific pistachio rootstocks.</title>
        <authorList>
            <person name="Palmer W."/>
            <person name="Jacygrad E."/>
            <person name="Sagayaradj S."/>
            <person name="Cavanaugh K."/>
            <person name="Han R."/>
            <person name="Bertier L."/>
            <person name="Beede B."/>
            <person name="Kafkas S."/>
            <person name="Golino D."/>
            <person name="Preece J."/>
            <person name="Michelmore R."/>
        </authorList>
    </citation>
    <scope>NUCLEOTIDE SEQUENCE [LARGE SCALE GENOMIC DNA]</scope>
</reference>
<proteinExistence type="predicted"/>
<protein>
    <submittedName>
        <fullName evidence="1">Uncharacterized protein</fullName>
    </submittedName>
</protein>
<organism evidence="1 2">
    <name type="scientific">Pistacia atlantica</name>
    <dbReference type="NCBI Taxonomy" id="434234"/>
    <lineage>
        <taxon>Eukaryota</taxon>
        <taxon>Viridiplantae</taxon>
        <taxon>Streptophyta</taxon>
        <taxon>Embryophyta</taxon>
        <taxon>Tracheophyta</taxon>
        <taxon>Spermatophyta</taxon>
        <taxon>Magnoliopsida</taxon>
        <taxon>eudicotyledons</taxon>
        <taxon>Gunneridae</taxon>
        <taxon>Pentapetalae</taxon>
        <taxon>rosids</taxon>
        <taxon>malvids</taxon>
        <taxon>Sapindales</taxon>
        <taxon>Anacardiaceae</taxon>
        <taxon>Pistacia</taxon>
    </lineage>
</organism>
<name>A0ACC0ZRZ1_9ROSI</name>
<dbReference type="EMBL" id="CM047910">
    <property type="protein sequence ID" value="KAJ0074978.1"/>
    <property type="molecule type" value="Genomic_DNA"/>
</dbReference>
<keyword evidence="2" id="KW-1185">Reference proteome</keyword>